<keyword evidence="2 8" id="KW-0813">Transport</keyword>
<evidence type="ECO:0000256" key="1">
    <source>
        <dbReference type="ARBA" id="ARBA00004571"/>
    </source>
</evidence>
<feature type="signal peptide" evidence="9">
    <location>
        <begin position="1"/>
        <end position="20"/>
    </location>
</feature>
<dbReference type="RefSeq" id="WP_110830283.1">
    <property type="nucleotide sequence ID" value="NZ_QKLU01000003.1"/>
</dbReference>
<protein>
    <submittedName>
        <fullName evidence="11">Outer membrane receptor protein involved in Fe transport</fullName>
    </submittedName>
</protein>
<evidence type="ECO:0000256" key="4">
    <source>
        <dbReference type="ARBA" id="ARBA00022692"/>
    </source>
</evidence>
<dbReference type="SUPFAM" id="SSF56935">
    <property type="entry name" value="Porins"/>
    <property type="match status" value="1"/>
</dbReference>
<dbReference type="InterPro" id="IPR037066">
    <property type="entry name" value="Plug_dom_sf"/>
</dbReference>
<organism evidence="11 12">
    <name type="scientific">Pedobacter nutrimenti</name>
    <dbReference type="NCBI Taxonomy" id="1241337"/>
    <lineage>
        <taxon>Bacteria</taxon>
        <taxon>Pseudomonadati</taxon>
        <taxon>Bacteroidota</taxon>
        <taxon>Sphingobacteriia</taxon>
        <taxon>Sphingobacteriales</taxon>
        <taxon>Sphingobacteriaceae</taxon>
        <taxon>Pedobacter</taxon>
    </lineage>
</organism>
<dbReference type="PANTHER" id="PTHR30069">
    <property type="entry name" value="TONB-DEPENDENT OUTER MEMBRANE RECEPTOR"/>
    <property type="match status" value="1"/>
</dbReference>
<keyword evidence="6 8" id="KW-0472">Membrane</keyword>
<dbReference type="Pfam" id="PF14905">
    <property type="entry name" value="OMP_b-brl_3"/>
    <property type="match status" value="1"/>
</dbReference>
<evidence type="ECO:0000256" key="6">
    <source>
        <dbReference type="ARBA" id="ARBA00023136"/>
    </source>
</evidence>
<keyword evidence="11" id="KW-0675">Receptor</keyword>
<evidence type="ECO:0000256" key="2">
    <source>
        <dbReference type="ARBA" id="ARBA00022448"/>
    </source>
</evidence>
<feature type="chain" id="PRO_5016290717" evidence="9">
    <location>
        <begin position="21"/>
        <end position="796"/>
    </location>
</feature>
<dbReference type="SUPFAM" id="SSF49464">
    <property type="entry name" value="Carboxypeptidase regulatory domain-like"/>
    <property type="match status" value="1"/>
</dbReference>
<dbReference type="InterPro" id="IPR008969">
    <property type="entry name" value="CarboxyPept-like_regulatory"/>
</dbReference>
<dbReference type="InterPro" id="IPR039426">
    <property type="entry name" value="TonB-dep_rcpt-like"/>
</dbReference>
<evidence type="ECO:0000256" key="3">
    <source>
        <dbReference type="ARBA" id="ARBA00022452"/>
    </source>
</evidence>
<proteinExistence type="inferred from homology"/>
<evidence type="ECO:0000256" key="8">
    <source>
        <dbReference type="PROSITE-ProRule" id="PRU01360"/>
    </source>
</evidence>
<dbReference type="GO" id="GO:0015344">
    <property type="term" value="F:siderophore uptake transmembrane transporter activity"/>
    <property type="evidence" value="ECO:0007669"/>
    <property type="project" value="TreeGrafter"/>
</dbReference>
<dbReference type="AlphaFoldDB" id="A0A318UFL1"/>
<dbReference type="GO" id="GO:0044718">
    <property type="term" value="P:siderophore transmembrane transport"/>
    <property type="evidence" value="ECO:0007669"/>
    <property type="project" value="TreeGrafter"/>
</dbReference>
<keyword evidence="5 9" id="KW-0732">Signal</keyword>
<feature type="domain" description="Outer membrane protein beta-barrel" evidence="10">
    <location>
        <begin position="367"/>
        <end position="770"/>
    </location>
</feature>
<dbReference type="PANTHER" id="PTHR30069:SF29">
    <property type="entry name" value="HEMOGLOBIN AND HEMOGLOBIN-HAPTOGLOBIN-BINDING PROTEIN 1-RELATED"/>
    <property type="match status" value="1"/>
</dbReference>
<keyword evidence="4 8" id="KW-0812">Transmembrane</keyword>
<evidence type="ECO:0000259" key="10">
    <source>
        <dbReference type="Pfam" id="PF14905"/>
    </source>
</evidence>
<dbReference type="OrthoDB" id="606851at2"/>
<evidence type="ECO:0000256" key="5">
    <source>
        <dbReference type="ARBA" id="ARBA00022729"/>
    </source>
</evidence>
<sequence>MNRIILFAFLTIALPLWAKAQLQLKGNVKNNNEPVVWANVILSGPDGKTVTGALTKDDGSFELKVKSGSYKLKISFVGFTEWAKEILLDKDTDLGTVLLKEEGGNLKEVSIVYKKKMVEYKADRLVFNVENSVVATGGTAVNAISAAPGVMVQNNSISMLGKGASRVMIDGRMIELTGQELINYLASIPAEDIKSIEVMTNPPAKYEARGEGGLINIILKKGQMDSWRNSTSLTYDQATYGFATLRNSFLYNKNKLKFSASAGGRLGNQWVSEGLDTYYPKGLWELRTAGKQKQNNASGALNFDYDLSARTTVGVQYLGNYNRPDRNDFTHTNIRNTTNGIDSILKNTGVNALHANSNSYNAHSIFKLDTLGRKLSFDMDFFTYGSGVDNNFAAKTYLPGGKYLNTVQSARNISSQDVRNTSIKVDMEHPLKAINLSYGAKISFINSTAAIQYLNTINGNQVPDPSRSNAFDYKERNQAVYLNGTKNINEQLSLQFGLRLENTQTEGMSQTLNQKNTNNYLKLFPTFYLSWKQNENNSFLFNYGRRINRPSFENLNPFRSYINSSSYSEGNPFLKPSFNDNFDFTYAWKGNLRTNVFFNVTTDGFGVVFTSDPAANQQIISRQNYFREYFYGIGENYTLNIGSWLQSQNLVYLLGSKSKFTNGIDATPHNNVQLYMTSNNTFSLSASTKLQADFFYTSAVKRGLFELGARSGLNLGIKQSLMNNKLQLSALVNDVFNSAYLKDYASVVNGIKQVYSQNNSSRYFRISLTFNFGNDKISVKDRAFGNEEERKRTSGK</sequence>
<dbReference type="InterPro" id="IPR036942">
    <property type="entry name" value="Beta-barrel_TonB_sf"/>
</dbReference>
<dbReference type="Proteomes" id="UP000248198">
    <property type="component" value="Unassembled WGS sequence"/>
</dbReference>
<evidence type="ECO:0000313" key="12">
    <source>
        <dbReference type="Proteomes" id="UP000248198"/>
    </source>
</evidence>
<keyword evidence="7 8" id="KW-0998">Cell outer membrane</keyword>
<evidence type="ECO:0000313" key="11">
    <source>
        <dbReference type="EMBL" id="PYF75166.1"/>
    </source>
</evidence>
<dbReference type="Gene3D" id="2.40.170.20">
    <property type="entry name" value="TonB-dependent receptor, beta-barrel domain"/>
    <property type="match status" value="1"/>
</dbReference>
<name>A0A318UFL1_9SPHI</name>
<keyword evidence="12" id="KW-1185">Reference proteome</keyword>
<comment type="similarity">
    <text evidence="8">Belongs to the TonB-dependent receptor family.</text>
</comment>
<evidence type="ECO:0000256" key="9">
    <source>
        <dbReference type="SAM" id="SignalP"/>
    </source>
</evidence>
<dbReference type="Gene3D" id="2.170.130.10">
    <property type="entry name" value="TonB-dependent receptor, plug domain"/>
    <property type="match status" value="1"/>
</dbReference>
<dbReference type="EMBL" id="QKLU01000003">
    <property type="protein sequence ID" value="PYF75166.1"/>
    <property type="molecule type" value="Genomic_DNA"/>
</dbReference>
<accession>A0A318UFL1</accession>
<dbReference type="Pfam" id="PF13715">
    <property type="entry name" value="CarbopepD_reg_2"/>
    <property type="match status" value="1"/>
</dbReference>
<dbReference type="GO" id="GO:0009279">
    <property type="term" value="C:cell outer membrane"/>
    <property type="evidence" value="ECO:0007669"/>
    <property type="project" value="UniProtKB-SubCell"/>
</dbReference>
<comment type="caution">
    <text evidence="11">The sequence shown here is derived from an EMBL/GenBank/DDBJ whole genome shotgun (WGS) entry which is preliminary data.</text>
</comment>
<comment type="subcellular location">
    <subcellularLocation>
        <location evidence="1 8">Cell outer membrane</location>
        <topology evidence="1 8">Multi-pass membrane protein</topology>
    </subcellularLocation>
</comment>
<gene>
    <name evidence="11" type="ORF">B0O44_103615</name>
</gene>
<dbReference type="PROSITE" id="PS52016">
    <property type="entry name" value="TONB_DEPENDENT_REC_3"/>
    <property type="match status" value="1"/>
</dbReference>
<dbReference type="Gene3D" id="2.60.40.1120">
    <property type="entry name" value="Carboxypeptidase-like, regulatory domain"/>
    <property type="match status" value="1"/>
</dbReference>
<keyword evidence="3 8" id="KW-1134">Transmembrane beta strand</keyword>
<dbReference type="InterPro" id="IPR041700">
    <property type="entry name" value="OMP_b-brl_3"/>
</dbReference>
<reference evidence="11 12" key="1">
    <citation type="submission" date="2018-06" db="EMBL/GenBank/DDBJ databases">
        <title>Genomic Encyclopedia of Archaeal and Bacterial Type Strains, Phase II (KMG-II): from individual species to whole genera.</title>
        <authorList>
            <person name="Goeker M."/>
        </authorList>
    </citation>
    <scope>NUCLEOTIDE SEQUENCE [LARGE SCALE GENOMIC DNA]</scope>
    <source>
        <strain evidence="11 12">DSM 27372</strain>
    </source>
</reference>
<evidence type="ECO:0000256" key="7">
    <source>
        <dbReference type="ARBA" id="ARBA00023237"/>
    </source>
</evidence>